<dbReference type="InterPro" id="IPR019448">
    <property type="entry name" value="NT-C2"/>
</dbReference>
<gene>
    <name evidence="4" type="primary">Fam102a</name>
    <name evidence="4" type="ORF">GTO96_0023265</name>
</gene>
<dbReference type="AlphaFoldDB" id="A0A8X7XJ69"/>
<feature type="non-terminal residue" evidence="4">
    <location>
        <position position="1"/>
    </location>
</feature>
<comment type="caution">
    <text evidence="4">The sequence shown here is derived from an EMBL/GenBank/DDBJ whole genome shotgun (WGS) entry which is preliminary data.</text>
</comment>
<feature type="compositionally biased region" description="Basic and acidic residues" evidence="2">
    <location>
        <begin position="287"/>
        <end position="296"/>
    </location>
</feature>
<dbReference type="InterPro" id="IPR039931">
    <property type="entry name" value="EEIG1/2-like"/>
</dbReference>
<accession>A0A8X7XJ69</accession>
<dbReference type="Proteomes" id="UP000886611">
    <property type="component" value="Unassembled WGS sequence"/>
</dbReference>
<proteinExistence type="inferred from homology"/>
<organism evidence="4 5">
    <name type="scientific">Polypterus senegalus</name>
    <name type="common">Senegal bichir</name>
    <dbReference type="NCBI Taxonomy" id="55291"/>
    <lineage>
        <taxon>Eukaryota</taxon>
        <taxon>Metazoa</taxon>
        <taxon>Chordata</taxon>
        <taxon>Craniata</taxon>
        <taxon>Vertebrata</taxon>
        <taxon>Euteleostomi</taxon>
        <taxon>Actinopterygii</taxon>
        <taxon>Polypteriformes</taxon>
        <taxon>Polypteridae</taxon>
        <taxon>Polypterus</taxon>
    </lineage>
</organism>
<feature type="domain" description="C2 NT-type" evidence="3">
    <location>
        <begin position="1"/>
        <end position="123"/>
    </location>
</feature>
<dbReference type="EMBL" id="JAATIS010000147">
    <property type="protein sequence ID" value="KAG2470150.1"/>
    <property type="molecule type" value="Genomic_DNA"/>
</dbReference>
<protein>
    <submittedName>
        <fullName evidence="4">F102A protein</fullName>
    </submittedName>
</protein>
<comment type="similarity">
    <text evidence="1">Belongs to the EEIG family.</text>
</comment>
<evidence type="ECO:0000313" key="4">
    <source>
        <dbReference type="EMBL" id="KAG2470150.1"/>
    </source>
</evidence>
<dbReference type="PROSITE" id="PS51840">
    <property type="entry name" value="C2_NT"/>
    <property type="match status" value="1"/>
</dbReference>
<feature type="compositionally biased region" description="Low complexity" evidence="2">
    <location>
        <begin position="239"/>
        <end position="250"/>
    </location>
</feature>
<feature type="compositionally biased region" description="Polar residues" evidence="2">
    <location>
        <begin position="205"/>
        <end position="232"/>
    </location>
</feature>
<dbReference type="PANTHER" id="PTHR21456:SF2">
    <property type="entry name" value="EARLY ESTROGEN-INDUCED GENE 1 PROTEIN"/>
    <property type="match status" value="1"/>
</dbReference>
<dbReference type="Pfam" id="PF10358">
    <property type="entry name" value="NT-C2"/>
    <property type="match status" value="1"/>
</dbReference>
<feature type="region of interest" description="Disordered" evidence="2">
    <location>
        <begin position="179"/>
        <end position="296"/>
    </location>
</feature>
<evidence type="ECO:0000256" key="2">
    <source>
        <dbReference type="SAM" id="MobiDB-lite"/>
    </source>
</evidence>
<evidence type="ECO:0000259" key="3">
    <source>
        <dbReference type="PROSITE" id="PS51840"/>
    </source>
</evidence>
<dbReference type="PANTHER" id="PTHR21456">
    <property type="entry name" value="FAMILY WITH SEQUENCE SIMILARITY 102"/>
    <property type="match status" value="1"/>
</dbReference>
<name>A0A8X7XJ69_POLSE</name>
<sequence length="471" mass="51420">MGPYVTKTVEKFNMAANSGSENSEISMEEVQNNCVRWQKNYSFVCKMSANPSTGVLDPCTCRVSVRKELKGGKAYSKLGFADLNLAEFAGSGSTARCCLLEGYDTKNTRQDNSILKVTIGMTLLSGDPCFKTPPNITKSISVPGHDHSLQLECKGEGTGANSIATTGISTVRQLKSRTSVLSSGLPEEPDQSLSSPDEVFHTGHSRNSSYASQHSKISGYSTEHSRSSSMSDLTHRRNTSTSSSASGGLSMTVETTESEREPIRPERPPRPPRPALPLDRPSRRKKDSVENHPTWLDDTRIDADDIVEKIVQSQDFTNASNNEVFPEGVQEVHPSAPHGFSDWSFASALPYFQDTVGTDWHVVMATRAQPLINGTPRRPWLCGGGTGELTVHHLEHKGSLAGVGRRISCAILDHSIRSRRNKTRPTSTFNSRVVPFVSFRRFLRDVDGHPFALNLNSENPGGAGRWSVGGT</sequence>
<evidence type="ECO:0000313" key="5">
    <source>
        <dbReference type="Proteomes" id="UP000886611"/>
    </source>
</evidence>
<evidence type="ECO:0000256" key="1">
    <source>
        <dbReference type="ARBA" id="ARBA00034780"/>
    </source>
</evidence>
<keyword evidence="5" id="KW-1185">Reference proteome</keyword>
<feature type="non-terminal residue" evidence="4">
    <location>
        <position position="471"/>
    </location>
</feature>
<feature type="compositionally biased region" description="Basic and acidic residues" evidence="2">
    <location>
        <begin position="257"/>
        <end position="269"/>
    </location>
</feature>
<reference evidence="4 5" key="1">
    <citation type="journal article" date="2021" name="Cell">
        <title>Tracing the genetic footprints of vertebrate landing in non-teleost ray-finned fishes.</title>
        <authorList>
            <person name="Bi X."/>
            <person name="Wang K."/>
            <person name="Yang L."/>
            <person name="Pan H."/>
            <person name="Jiang H."/>
            <person name="Wei Q."/>
            <person name="Fang M."/>
            <person name="Yu H."/>
            <person name="Zhu C."/>
            <person name="Cai Y."/>
            <person name="He Y."/>
            <person name="Gan X."/>
            <person name="Zeng H."/>
            <person name="Yu D."/>
            <person name="Zhu Y."/>
            <person name="Jiang H."/>
            <person name="Qiu Q."/>
            <person name="Yang H."/>
            <person name="Zhang Y.E."/>
            <person name="Wang W."/>
            <person name="Zhu M."/>
            <person name="He S."/>
            <person name="Zhang G."/>
        </authorList>
    </citation>
    <scope>NUCLEOTIDE SEQUENCE [LARGE SCALE GENOMIC DNA]</scope>
    <source>
        <strain evidence="4">Bchr_013</strain>
    </source>
</reference>